<gene>
    <name evidence="2" type="ORF">JAAARDRAFT_28679</name>
</gene>
<feature type="region of interest" description="Disordered" evidence="1">
    <location>
        <begin position="238"/>
        <end position="402"/>
    </location>
</feature>
<evidence type="ECO:0000313" key="2">
    <source>
        <dbReference type="EMBL" id="KDQ65016.1"/>
    </source>
</evidence>
<dbReference type="GO" id="GO:0003729">
    <property type="term" value="F:mRNA binding"/>
    <property type="evidence" value="ECO:0007669"/>
    <property type="project" value="InterPro"/>
</dbReference>
<sequence length="402" mass="44990">MDNFPEGVSPDEFTLSYDDTTSYVDLPPPPPPTQPSLANRIGNTKVYLRSDVVKSATEAGLLVHGSGKRKREGEDETDKVEGTEEDMDTEDHDSTYRSNALLFTGTPISHLPTSSIFAYISHHSSSSPPLALEWISDTTCICVFPSASSAQLAYRHLQKASTEEPDWEGEAKGIPVALWPKEERISKSLGLDVKESGKSEGLRGIIKMRWARIDDVKKKGARKESEFYRKHGERAGKDLYISPEERDSQGGRGKRRRVNKDTYEVEDIDEFLAEDSADPPSLADPSPPSKMYSDYISSDGRTLLERTSLMREQPVSLADRIMAPLPRRRGGRGRRDDVESTKGSLVTRLWDEGKVDSDGEQGRGSRERGSRREREGGRKGERPKKSQQELDDELDAFLKQKD</sequence>
<organism evidence="2 3">
    <name type="scientific">Jaapia argillacea MUCL 33604</name>
    <dbReference type="NCBI Taxonomy" id="933084"/>
    <lineage>
        <taxon>Eukaryota</taxon>
        <taxon>Fungi</taxon>
        <taxon>Dikarya</taxon>
        <taxon>Basidiomycota</taxon>
        <taxon>Agaricomycotina</taxon>
        <taxon>Agaricomycetes</taxon>
        <taxon>Agaricomycetidae</taxon>
        <taxon>Jaapiales</taxon>
        <taxon>Jaapiaceae</taxon>
        <taxon>Jaapia</taxon>
    </lineage>
</organism>
<feature type="region of interest" description="Disordered" evidence="1">
    <location>
        <begin position="64"/>
        <end position="93"/>
    </location>
</feature>
<reference evidence="3" key="1">
    <citation type="journal article" date="2014" name="Proc. Natl. Acad. Sci. U.S.A.">
        <title>Extensive sampling of basidiomycete genomes demonstrates inadequacy of the white-rot/brown-rot paradigm for wood decay fungi.</title>
        <authorList>
            <person name="Riley R."/>
            <person name="Salamov A.A."/>
            <person name="Brown D.W."/>
            <person name="Nagy L.G."/>
            <person name="Floudas D."/>
            <person name="Held B.W."/>
            <person name="Levasseur A."/>
            <person name="Lombard V."/>
            <person name="Morin E."/>
            <person name="Otillar R."/>
            <person name="Lindquist E.A."/>
            <person name="Sun H."/>
            <person name="LaButti K.M."/>
            <person name="Schmutz J."/>
            <person name="Jabbour D."/>
            <person name="Luo H."/>
            <person name="Baker S.E."/>
            <person name="Pisabarro A.G."/>
            <person name="Walton J.D."/>
            <person name="Blanchette R.A."/>
            <person name="Henrissat B."/>
            <person name="Martin F."/>
            <person name="Cullen D."/>
            <person name="Hibbett D.S."/>
            <person name="Grigoriev I.V."/>
        </authorList>
    </citation>
    <scope>NUCLEOTIDE SEQUENCE [LARGE SCALE GENOMIC DNA]</scope>
    <source>
        <strain evidence="3">MUCL 33604</strain>
    </source>
</reference>
<dbReference type="EMBL" id="KL197709">
    <property type="protein sequence ID" value="KDQ65016.1"/>
    <property type="molecule type" value="Genomic_DNA"/>
</dbReference>
<dbReference type="STRING" id="933084.A0A067QQS8"/>
<dbReference type="OrthoDB" id="422106at2759"/>
<dbReference type="InterPro" id="IPR019416">
    <property type="entry name" value="NCBP3"/>
</dbReference>
<feature type="region of interest" description="Disordered" evidence="1">
    <location>
        <begin position="1"/>
        <end position="39"/>
    </location>
</feature>
<feature type="compositionally biased region" description="Acidic residues" evidence="1">
    <location>
        <begin position="74"/>
        <end position="91"/>
    </location>
</feature>
<dbReference type="Pfam" id="PF10309">
    <property type="entry name" value="NCBP3"/>
    <property type="match status" value="1"/>
</dbReference>
<name>A0A067QQS8_9AGAM</name>
<feature type="compositionally biased region" description="Basic and acidic residues" evidence="1">
    <location>
        <begin position="349"/>
        <end position="388"/>
    </location>
</feature>
<evidence type="ECO:0000313" key="3">
    <source>
        <dbReference type="Proteomes" id="UP000027265"/>
    </source>
</evidence>
<feature type="compositionally biased region" description="Basic and acidic residues" evidence="1">
    <location>
        <begin position="238"/>
        <end position="249"/>
    </location>
</feature>
<protein>
    <recommendedName>
        <fullName evidence="4">Chromatin target of PRMT1 protein C-terminal domain-containing protein</fullName>
    </recommendedName>
</protein>
<evidence type="ECO:0000256" key="1">
    <source>
        <dbReference type="SAM" id="MobiDB-lite"/>
    </source>
</evidence>
<proteinExistence type="predicted"/>
<accession>A0A067QQS8</accession>
<dbReference type="AlphaFoldDB" id="A0A067QQS8"/>
<evidence type="ECO:0008006" key="4">
    <source>
        <dbReference type="Google" id="ProtNLM"/>
    </source>
</evidence>
<dbReference type="GO" id="GO:0000340">
    <property type="term" value="F:RNA 7-methylguanosine cap binding"/>
    <property type="evidence" value="ECO:0007669"/>
    <property type="project" value="InterPro"/>
</dbReference>
<keyword evidence="3" id="KW-1185">Reference proteome</keyword>
<dbReference type="InParanoid" id="A0A067QQS8"/>
<feature type="compositionally biased region" description="Acidic residues" evidence="1">
    <location>
        <begin position="264"/>
        <end position="277"/>
    </location>
</feature>
<dbReference type="HOGENOM" id="CLU_057731_0_0_1"/>
<dbReference type="Proteomes" id="UP000027265">
    <property type="component" value="Unassembled WGS sequence"/>
</dbReference>